<dbReference type="PANTHER" id="PTHR43441:SF2">
    <property type="entry name" value="FAMILY ACETYLTRANSFERASE, PUTATIVE (AFU_ORTHOLOGUE AFUA_7G00850)-RELATED"/>
    <property type="match status" value="1"/>
</dbReference>
<accession>A0A914EIU7</accession>
<dbReference type="InterPro" id="IPR051908">
    <property type="entry name" value="Ribosomal_N-acetyltransferase"/>
</dbReference>
<proteinExistence type="predicted"/>
<dbReference type="Pfam" id="PF13302">
    <property type="entry name" value="Acetyltransf_3"/>
    <property type="match status" value="1"/>
</dbReference>
<dbReference type="SUPFAM" id="SSF55729">
    <property type="entry name" value="Acyl-CoA N-acyltransferases (Nat)"/>
    <property type="match status" value="2"/>
</dbReference>
<protein>
    <submittedName>
        <fullName evidence="3">N-acetyltransferase domain-containing protein</fullName>
    </submittedName>
</protein>
<dbReference type="WBParaSite" id="ACRNAN_scaffold8696.g31614.t1">
    <property type="protein sequence ID" value="ACRNAN_scaffold8696.g31614.t1"/>
    <property type="gene ID" value="ACRNAN_scaffold8696.g31614"/>
</dbReference>
<dbReference type="GO" id="GO:0008999">
    <property type="term" value="F:protein-N-terminal-alanine acetyltransferase activity"/>
    <property type="evidence" value="ECO:0007669"/>
    <property type="project" value="TreeGrafter"/>
</dbReference>
<dbReference type="PANTHER" id="PTHR43441">
    <property type="entry name" value="RIBOSOMAL-PROTEIN-SERINE ACETYLTRANSFERASE"/>
    <property type="match status" value="1"/>
</dbReference>
<feature type="domain" description="N-acetyltransferase" evidence="1">
    <location>
        <begin position="291"/>
        <end position="425"/>
    </location>
</feature>
<name>A0A914EIU7_9BILA</name>
<reference evidence="3" key="1">
    <citation type="submission" date="2022-11" db="UniProtKB">
        <authorList>
            <consortium name="WormBaseParasite"/>
        </authorList>
    </citation>
    <scope>IDENTIFICATION</scope>
</reference>
<evidence type="ECO:0000259" key="1">
    <source>
        <dbReference type="Pfam" id="PF13302"/>
    </source>
</evidence>
<dbReference type="AlphaFoldDB" id="A0A914EIU7"/>
<dbReference type="InterPro" id="IPR000182">
    <property type="entry name" value="GNAT_dom"/>
</dbReference>
<evidence type="ECO:0000313" key="3">
    <source>
        <dbReference type="WBParaSite" id="ACRNAN_scaffold8696.g31614.t1"/>
    </source>
</evidence>
<dbReference type="GO" id="GO:1990189">
    <property type="term" value="F:protein N-terminal-serine acetyltransferase activity"/>
    <property type="evidence" value="ECO:0007669"/>
    <property type="project" value="TreeGrafter"/>
</dbReference>
<dbReference type="Proteomes" id="UP000887540">
    <property type="component" value="Unplaced"/>
</dbReference>
<sequence length="488" mass="58167">MARLKNLGYAKMLTNWAAKVPQRIPIHGRFVRAEPLDIKKHVDELYELHTWPGNWDLFRGLLLWRPPRSREKFEENLQKLVENEASETDLNYVCINRETGRIVAQRSYLQINPKHSTIELGRAFTFLKGPRSRINVEIQWLLINHAFELGYRRIHFMDVVSNSASNKALEDFGNQYEGVHRNMQMKQDEYYDYNKIVEENDMVITTILSSEWPLLRRIVEEWMDDSNVDQNGQPIQQYEDIRNRVFAEANVTFRNTPEIYKTPNTIPERYRYYPLPRLPDKKILDGIYVKLEPLEQWHFDCLYQTIGNPNDVQNFSLSRPKKWQRDFGAWYMKDHDWASKYCYAIIDKNNNHVYGWMRFCDVIVDHGTLGIKAHLNKQYLQSPRIVEAIYMLCRYAFDILKYRRLEWVVNNNNVLAKDFVQRHGFLFESILRQYQIKDGENIDAAVFAITDVDWSKLRPVYEEWLAKVQFSGDGNDIIDVRDQDKYKL</sequence>
<evidence type="ECO:0000313" key="2">
    <source>
        <dbReference type="Proteomes" id="UP000887540"/>
    </source>
</evidence>
<keyword evidence="2" id="KW-1185">Reference proteome</keyword>
<dbReference type="Gene3D" id="3.40.630.30">
    <property type="match status" value="2"/>
</dbReference>
<organism evidence="2 3">
    <name type="scientific">Acrobeloides nanus</name>
    <dbReference type="NCBI Taxonomy" id="290746"/>
    <lineage>
        <taxon>Eukaryota</taxon>
        <taxon>Metazoa</taxon>
        <taxon>Ecdysozoa</taxon>
        <taxon>Nematoda</taxon>
        <taxon>Chromadorea</taxon>
        <taxon>Rhabditida</taxon>
        <taxon>Tylenchina</taxon>
        <taxon>Cephalobomorpha</taxon>
        <taxon>Cephaloboidea</taxon>
        <taxon>Cephalobidae</taxon>
        <taxon>Acrobeloides</taxon>
    </lineage>
</organism>
<dbReference type="InterPro" id="IPR016181">
    <property type="entry name" value="Acyl_CoA_acyltransferase"/>
</dbReference>